<dbReference type="EMBL" id="JAEHOE010000055">
    <property type="protein sequence ID" value="KAG2491170.1"/>
    <property type="molecule type" value="Genomic_DNA"/>
</dbReference>
<name>A0A836BW75_9CHLO</name>
<evidence type="ECO:0000259" key="5">
    <source>
        <dbReference type="PROSITE" id="PS51393"/>
    </source>
</evidence>
<dbReference type="GO" id="GO:0034440">
    <property type="term" value="P:lipid oxidation"/>
    <property type="evidence" value="ECO:0007669"/>
    <property type="project" value="InterPro"/>
</dbReference>
<reference evidence="6" key="1">
    <citation type="journal article" date="2020" name="bioRxiv">
        <title>Comparative genomics of Chlamydomonas.</title>
        <authorList>
            <person name="Craig R.J."/>
            <person name="Hasan A.R."/>
            <person name="Ness R.W."/>
            <person name="Keightley P.D."/>
        </authorList>
    </citation>
    <scope>NUCLEOTIDE SEQUENCE</scope>
    <source>
        <strain evidence="6">CCAP 11/70</strain>
    </source>
</reference>
<dbReference type="GO" id="GO:0046872">
    <property type="term" value="F:metal ion binding"/>
    <property type="evidence" value="ECO:0007669"/>
    <property type="project" value="UniProtKB-KW"/>
</dbReference>
<keyword evidence="1" id="KW-0479">Metal-binding</keyword>
<proteinExistence type="predicted"/>
<evidence type="ECO:0000313" key="6">
    <source>
        <dbReference type="EMBL" id="KAG2491170.1"/>
    </source>
</evidence>
<dbReference type="PRINTS" id="PR00087">
    <property type="entry name" value="LIPOXYGENASE"/>
</dbReference>
<feature type="compositionally biased region" description="Polar residues" evidence="4">
    <location>
        <begin position="1"/>
        <end position="10"/>
    </location>
</feature>
<dbReference type="Proteomes" id="UP000612055">
    <property type="component" value="Unassembled WGS sequence"/>
</dbReference>
<keyword evidence="7" id="KW-1185">Reference proteome</keyword>
<feature type="compositionally biased region" description="Low complexity" evidence="4">
    <location>
        <begin position="21"/>
        <end position="30"/>
    </location>
</feature>
<gene>
    <name evidence="6" type="ORF">HYH03_010382</name>
</gene>
<dbReference type="PANTHER" id="PTHR11771">
    <property type="entry name" value="LIPOXYGENASE"/>
    <property type="match status" value="1"/>
</dbReference>
<dbReference type="InterPro" id="IPR013819">
    <property type="entry name" value="LipOase_C"/>
</dbReference>
<keyword evidence="3" id="KW-0560">Oxidoreductase</keyword>
<dbReference type="Gene3D" id="2.60.60.20">
    <property type="entry name" value="PLAT/LH2 domain"/>
    <property type="match status" value="1"/>
</dbReference>
<feature type="region of interest" description="Disordered" evidence="4">
    <location>
        <begin position="75"/>
        <end position="102"/>
    </location>
</feature>
<feature type="compositionally biased region" description="Basic and acidic residues" evidence="4">
    <location>
        <begin position="256"/>
        <end position="265"/>
    </location>
</feature>
<organism evidence="6 7">
    <name type="scientific">Edaphochlamys debaryana</name>
    <dbReference type="NCBI Taxonomy" id="47281"/>
    <lineage>
        <taxon>Eukaryota</taxon>
        <taxon>Viridiplantae</taxon>
        <taxon>Chlorophyta</taxon>
        <taxon>core chlorophytes</taxon>
        <taxon>Chlorophyceae</taxon>
        <taxon>CS clade</taxon>
        <taxon>Chlamydomonadales</taxon>
        <taxon>Chlamydomonadales incertae sedis</taxon>
        <taxon>Edaphochlamys</taxon>
    </lineage>
</organism>
<dbReference type="AlphaFoldDB" id="A0A836BW75"/>
<protein>
    <recommendedName>
        <fullName evidence="5">Lipoxygenase domain-containing protein</fullName>
    </recommendedName>
</protein>
<comment type="caution">
    <text evidence="6">The sequence shown here is derived from an EMBL/GenBank/DDBJ whole genome shotgun (WGS) entry which is preliminary data.</text>
</comment>
<accession>A0A836BW75</accession>
<dbReference type="Pfam" id="PF00305">
    <property type="entry name" value="Lipoxygenase"/>
    <property type="match status" value="2"/>
</dbReference>
<evidence type="ECO:0000256" key="4">
    <source>
        <dbReference type="SAM" id="MobiDB-lite"/>
    </source>
</evidence>
<dbReference type="InterPro" id="IPR036226">
    <property type="entry name" value="LipOase_C_sf"/>
</dbReference>
<dbReference type="Gene3D" id="4.10.375.10">
    <property type="entry name" value="Lipoxygenase-1, Domain 2"/>
    <property type="match status" value="1"/>
</dbReference>
<evidence type="ECO:0000256" key="2">
    <source>
        <dbReference type="ARBA" id="ARBA00022964"/>
    </source>
</evidence>
<dbReference type="GO" id="GO:0016702">
    <property type="term" value="F:oxidoreductase activity, acting on single donors with incorporation of molecular oxygen, incorporation of two atoms of oxygen"/>
    <property type="evidence" value="ECO:0007669"/>
    <property type="project" value="InterPro"/>
</dbReference>
<dbReference type="SUPFAM" id="SSF48484">
    <property type="entry name" value="Lipoxigenase"/>
    <property type="match status" value="1"/>
</dbReference>
<dbReference type="InterPro" id="IPR020834">
    <property type="entry name" value="LipOase_CS"/>
</dbReference>
<dbReference type="PROSITE" id="PS00081">
    <property type="entry name" value="LIPOXYGENASE_2"/>
    <property type="match status" value="1"/>
</dbReference>
<evidence type="ECO:0000313" key="7">
    <source>
        <dbReference type="Proteomes" id="UP000612055"/>
    </source>
</evidence>
<dbReference type="PROSITE" id="PS51393">
    <property type="entry name" value="LIPOXYGENASE_3"/>
    <property type="match status" value="1"/>
</dbReference>
<evidence type="ECO:0000256" key="3">
    <source>
        <dbReference type="ARBA" id="ARBA00023002"/>
    </source>
</evidence>
<evidence type="ECO:0000256" key="1">
    <source>
        <dbReference type="ARBA" id="ARBA00022723"/>
    </source>
</evidence>
<keyword evidence="2" id="KW-0223">Dioxygenase</keyword>
<feature type="region of interest" description="Disordered" evidence="4">
    <location>
        <begin position="227"/>
        <end position="265"/>
    </location>
</feature>
<feature type="region of interest" description="Disordered" evidence="4">
    <location>
        <begin position="1"/>
        <end position="37"/>
    </location>
</feature>
<dbReference type="Gene3D" id="1.20.245.10">
    <property type="entry name" value="Lipoxygenase-1, Domain 5"/>
    <property type="match status" value="1"/>
</dbReference>
<dbReference type="OrthoDB" id="407298at2759"/>
<dbReference type="Gene3D" id="3.10.450.60">
    <property type="match status" value="1"/>
</dbReference>
<sequence>MGYTQSTEAATSAAPLRVQQNAASSSSDSGSAGGNGASKVKVWECTITSGAPLKRDTGTGIQIVIVDRVSETRSDPVSIDTWRPPVVNPNTDGTSGWRRSGPITLPASISEPGAVLIRTDREKDGHATVEFIGTIKLVSAKHVYVLTPNSWVSSDQGWRTCFIGEAFLPKDTPRSLLDDRKDELKQLQAGYLFRSPYLQGNPTTRMEERKPADRIYWYQTYDDLSAGSEHRPRLGGSKELPYPRRLATNRGTQPNSDREKPPAKGEKMWLPFDEQFSYHKSVDFQGATLEALPAAAAGLARAGLGRRTFNSFDDVLRMFYDDSRAPAELNPSSATKAAGWDFSLDDAEADSINRSILADRKGPAGAPGFADDDDDIDDVTAARGARAAADGHGLLPEPGVLGAVLDRVKNKGINDLLRFPVPKVLDGRRDAWDSDTEMGRQALAGFNPVTLTALRELPEKLGSAIRSEHVNDDLQGATLESLVADAQAGGKPRLFWQDYWALSAYWGEAGKDQNQPGKIVQHAGRALYYLRKDVEKGDKDAGLVPIAIELAHPNTAKELGLKPSEGVVYSRSHLRTGDAWVVWELAKAVFRSLDTSVHQLDSHFTRTHACLEPFLIAMRRNISYMHPVFKLMLPHFRYTLNINRNARSSLINAGGIIEKTFSAGEYAMRLAAKLYGATWTFAGQALPEDLKRRGMLGPDGNPWLQYPYAQDGMRIWDELEKYFDSYLQLYYKSDADVTGDEELQAWWAEVKAEGHPDPVKVCGRTEAEVWGFEGPIPSIDKLVHVLVTIAYMASAHHAAVNFGQYDFSSLILNNSSLIRRHMPVEGTAAWEELVGARGNAQEKVYMTYLADPFSAVQVMATIKLLSSHARDEQTLDELNEYLVDKPAVEANARFAAAMKDAEATFEMRNADPEMWARYGLVPPGPDTESPLPYTLLMPSSGSGVTMRGVPYSVSI</sequence>
<dbReference type="InterPro" id="IPR000907">
    <property type="entry name" value="LipOase"/>
</dbReference>
<feature type="domain" description="Lipoxygenase" evidence="5">
    <location>
        <begin position="166"/>
        <end position="955"/>
    </location>
</feature>